<dbReference type="STRING" id="1648.A2I91_01615"/>
<dbReference type="AlphaFoldDB" id="E7FX28"/>
<dbReference type="Proteomes" id="UP000003028">
    <property type="component" value="Unassembled WGS sequence"/>
</dbReference>
<accession>E7FX28</accession>
<gene>
    <name evidence="1" type="ORF">HMPREF0357_10910</name>
</gene>
<reference evidence="1" key="1">
    <citation type="submission" date="2011-01" db="EMBL/GenBank/DDBJ databases">
        <authorList>
            <person name="Muzny D."/>
            <person name="Qin X."/>
            <person name="Buhay C."/>
            <person name="Dugan-Rocha S."/>
            <person name="Ding Y."/>
            <person name="Chen G."/>
            <person name="Hawes A."/>
            <person name="Holder M."/>
            <person name="Jhangiani S."/>
            <person name="Johnson A."/>
            <person name="Khan Z."/>
            <person name="Li Z."/>
            <person name="Liu W."/>
            <person name="Liu X."/>
            <person name="Perez L."/>
            <person name="Shen H."/>
            <person name="Wang Q."/>
            <person name="Watt J."/>
            <person name="Xi L."/>
            <person name="Xin Y."/>
            <person name="Zhou J."/>
            <person name="Deng J."/>
            <person name="Jiang H."/>
            <person name="Liu Y."/>
            <person name="Qu J."/>
            <person name="Song X.-Z."/>
            <person name="Zhang L."/>
            <person name="Villasana D."/>
            <person name="Johnson A."/>
            <person name="Liu J."/>
            <person name="Liyanage D."/>
            <person name="Lorensuhewa L."/>
            <person name="Robinson T."/>
            <person name="Song A."/>
            <person name="Song B.-B."/>
            <person name="Dinh H."/>
            <person name="Thornton R."/>
            <person name="Coyle M."/>
            <person name="Francisco L."/>
            <person name="Jackson L."/>
            <person name="Javaid M."/>
            <person name="Korchina V."/>
            <person name="Kovar C."/>
            <person name="Mata R."/>
            <person name="Mathew T."/>
            <person name="Ngo R."/>
            <person name="Nguyen L."/>
            <person name="Nguyen N."/>
            <person name="Okwuonu G."/>
            <person name="Ongeri F."/>
            <person name="Pham C."/>
            <person name="Simmons D."/>
            <person name="Wilczek-Boney K."/>
            <person name="Hale W."/>
            <person name="Jakkamsetti A."/>
            <person name="Pham P."/>
            <person name="Ruth R."/>
            <person name="San Lucas F."/>
            <person name="Warren J."/>
            <person name="Zhang J."/>
            <person name="Zhao Z."/>
            <person name="Zhou C."/>
            <person name="Zhu D."/>
            <person name="Lee S."/>
            <person name="Bess C."/>
            <person name="Blankenburg K."/>
            <person name="Forbes L."/>
            <person name="Fu Q."/>
            <person name="Gubbala S."/>
            <person name="Hirani K."/>
            <person name="Jayaseelan J.C."/>
            <person name="Lara F."/>
            <person name="Munidasa M."/>
            <person name="Palculict T."/>
            <person name="Patil S."/>
            <person name="Pu L.-L."/>
            <person name="Saada N."/>
            <person name="Tang L."/>
            <person name="Weissenberger G."/>
            <person name="Zhu Y."/>
            <person name="Hemphill L."/>
            <person name="Shang Y."/>
            <person name="Youmans B."/>
            <person name="Ayvaz T."/>
            <person name="Ross M."/>
            <person name="Santibanez J."/>
            <person name="Aqrawi P."/>
            <person name="Gross S."/>
            <person name="Joshi V."/>
            <person name="Fowler G."/>
            <person name="Nazareth L."/>
            <person name="Reid J."/>
            <person name="Worley K."/>
            <person name="Petrosino J."/>
            <person name="Highlander S."/>
            <person name="Gibbs R."/>
        </authorList>
    </citation>
    <scope>NUCLEOTIDE SEQUENCE [LARGE SCALE GENOMIC DNA]</scope>
    <source>
        <strain evidence="1">ATCC 19414</strain>
    </source>
</reference>
<sequence length="68" mass="7618">MLFTKNRKMRPVSIVALVFVLIVSQLTISANVPEEELPHEAMLTAVIDSKQSNVVIESPTKPYTARQH</sequence>
<evidence type="ECO:0000313" key="1">
    <source>
        <dbReference type="EMBL" id="EFY08803.1"/>
    </source>
</evidence>
<comment type="caution">
    <text evidence="1">The sequence shown here is derived from an EMBL/GenBank/DDBJ whole genome shotgun (WGS) entry which is preliminary data.</text>
</comment>
<name>E7FX28_ERYRH</name>
<evidence type="ECO:0000313" key="2">
    <source>
        <dbReference type="Proteomes" id="UP000003028"/>
    </source>
</evidence>
<keyword evidence="2" id="KW-1185">Reference proteome</keyword>
<proteinExistence type="predicted"/>
<dbReference type="EMBL" id="ACLK02000002">
    <property type="protein sequence ID" value="EFY08803.1"/>
    <property type="molecule type" value="Genomic_DNA"/>
</dbReference>
<protein>
    <submittedName>
        <fullName evidence="1">Uncharacterized protein</fullName>
    </submittedName>
</protein>
<organism evidence="1 2">
    <name type="scientific">Erysipelothrix rhusiopathiae ATCC 19414</name>
    <dbReference type="NCBI Taxonomy" id="525280"/>
    <lineage>
        <taxon>Bacteria</taxon>
        <taxon>Bacillati</taxon>
        <taxon>Bacillota</taxon>
        <taxon>Erysipelotrichia</taxon>
        <taxon>Erysipelotrichales</taxon>
        <taxon>Erysipelotrichaceae</taxon>
        <taxon>Erysipelothrix</taxon>
    </lineage>
</organism>